<gene>
    <name evidence="1" type="ORF">CLV49_3257</name>
</gene>
<organism evidence="1 2">
    <name type="scientific">Labedella gwakjiensis</name>
    <dbReference type="NCBI Taxonomy" id="390269"/>
    <lineage>
        <taxon>Bacteria</taxon>
        <taxon>Bacillati</taxon>
        <taxon>Actinomycetota</taxon>
        <taxon>Actinomycetes</taxon>
        <taxon>Micrococcales</taxon>
        <taxon>Microbacteriaceae</taxon>
        <taxon>Labedella</taxon>
    </lineage>
</organism>
<proteinExistence type="predicted"/>
<name>A0A2P8H072_9MICO</name>
<accession>A0A2P8H072</accession>
<dbReference type="AlphaFoldDB" id="A0A2P8H072"/>
<sequence>MSVGAGFSAPDGGFTFVAPAQDACEGDACLIPGATPSAAGEADSLLAGDVRDGRVEG</sequence>
<comment type="caution">
    <text evidence="1">The sequence shown here is derived from an EMBL/GenBank/DDBJ whole genome shotgun (WGS) entry which is preliminary data.</text>
</comment>
<evidence type="ECO:0000313" key="2">
    <source>
        <dbReference type="Proteomes" id="UP000241203"/>
    </source>
</evidence>
<dbReference type="EMBL" id="PYAU01000001">
    <property type="protein sequence ID" value="PSL39613.1"/>
    <property type="molecule type" value="Genomic_DNA"/>
</dbReference>
<evidence type="ECO:0000313" key="1">
    <source>
        <dbReference type="EMBL" id="PSL39613.1"/>
    </source>
</evidence>
<dbReference type="Proteomes" id="UP000241203">
    <property type="component" value="Unassembled WGS sequence"/>
</dbReference>
<reference evidence="1 2" key="1">
    <citation type="submission" date="2018-03" db="EMBL/GenBank/DDBJ databases">
        <title>Genomic Encyclopedia of Archaeal and Bacterial Type Strains, Phase II (KMG-II): from individual species to whole genera.</title>
        <authorList>
            <person name="Goeker M."/>
        </authorList>
    </citation>
    <scope>NUCLEOTIDE SEQUENCE [LARGE SCALE GENOMIC DNA]</scope>
    <source>
        <strain evidence="1 2">DSM 21548</strain>
    </source>
</reference>
<protein>
    <submittedName>
        <fullName evidence="1">Uncharacterized protein</fullName>
    </submittedName>
</protein>